<proteinExistence type="predicted"/>
<dbReference type="PROSITE" id="PS51459">
    <property type="entry name" value="FIDO"/>
    <property type="match status" value="1"/>
</dbReference>
<keyword evidence="3" id="KW-1185">Reference proteome</keyword>
<dbReference type="EMBL" id="JBBKXY010000002">
    <property type="protein sequence ID" value="MFD3293346.1"/>
    <property type="molecule type" value="Genomic_DNA"/>
</dbReference>
<feature type="domain" description="Fido" evidence="1">
    <location>
        <begin position="126"/>
        <end position="276"/>
    </location>
</feature>
<dbReference type="Gene3D" id="1.10.10.10">
    <property type="entry name" value="Winged helix-like DNA-binding domain superfamily/Winged helix DNA-binding domain"/>
    <property type="match status" value="1"/>
</dbReference>
<gene>
    <name evidence="2" type="ORF">SKC35_06585</name>
</gene>
<dbReference type="Pfam" id="PF02661">
    <property type="entry name" value="Fic"/>
    <property type="match status" value="1"/>
</dbReference>
<organism evidence="2 3">
    <name type="scientific">Aquirufa originis</name>
    <dbReference type="NCBI Taxonomy" id="3096514"/>
    <lineage>
        <taxon>Bacteria</taxon>
        <taxon>Pseudomonadati</taxon>
        <taxon>Bacteroidota</taxon>
        <taxon>Cytophagia</taxon>
        <taxon>Cytophagales</taxon>
        <taxon>Flectobacillaceae</taxon>
        <taxon>Aquirufa</taxon>
    </lineage>
</organism>
<reference evidence="2 3" key="1">
    <citation type="submission" date="2024-03" db="EMBL/GenBank/DDBJ databases">
        <title>Aquirufa genome sequencing.</title>
        <authorList>
            <person name="Pitt A."/>
            <person name="Hahn M.W."/>
        </authorList>
    </citation>
    <scope>NUCLEOTIDE SEQUENCE [LARGE SCALE GENOMIC DNA]</scope>
    <source>
        <strain evidence="2 3">KTFRIE-69F</strain>
    </source>
</reference>
<dbReference type="Proteomes" id="UP001598112">
    <property type="component" value="Unassembled WGS sequence"/>
</dbReference>
<evidence type="ECO:0000313" key="3">
    <source>
        <dbReference type="Proteomes" id="UP001598112"/>
    </source>
</evidence>
<dbReference type="InterPro" id="IPR025230">
    <property type="entry name" value="DUF4172"/>
</dbReference>
<dbReference type="InterPro" id="IPR036597">
    <property type="entry name" value="Fido-like_dom_sf"/>
</dbReference>
<protein>
    <submittedName>
        <fullName evidence="2">Fic family protein</fullName>
    </submittedName>
</protein>
<evidence type="ECO:0000259" key="1">
    <source>
        <dbReference type="PROSITE" id="PS51459"/>
    </source>
</evidence>
<dbReference type="RefSeq" id="WP_377978595.1">
    <property type="nucleotide sequence ID" value="NZ_JBBKXY010000002.1"/>
</dbReference>
<dbReference type="SUPFAM" id="SSF140931">
    <property type="entry name" value="Fic-like"/>
    <property type="match status" value="1"/>
</dbReference>
<dbReference type="PANTHER" id="PTHR13504">
    <property type="entry name" value="FIDO DOMAIN-CONTAINING PROTEIN DDB_G0283145"/>
    <property type="match status" value="1"/>
</dbReference>
<dbReference type="Pfam" id="PF13776">
    <property type="entry name" value="DUF4172"/>
    <property type="match status" value="1"/>
</dbReference>
<name>A0ABW6D8K9_9BACT</name>
<evidence type="ECO:0000313" key="2">
    <source>
        <dbReference type="EMBL" id="MFD3293346.1"/>
    </source>
</evidence>
<dbReference type="PANTHER" id="PTHR13504:SF33">
    <property type="entry name" value="FIC FAMILY PROTEIN"/>
    <property type="match status" value="1"/>
</dbReference>
<dbReference type="Gene3D" id="1.10.3290.10">
    <property type="entry name" value="Fido-like domain"/>
    <property type="match status" value="1"/>
</dbReference>
<accession>A0ABW6D8K9</accession>
<dbReference type="InterPro" id="IPR003812">
    <property type="entry name" value="Fido"/>
</dbReference>
<comment type="caution">
    <text evidence="2">The sequence shown here is derived from an EMBL/GenBank/DDBJ whole genome shotgun (WGS) entry which is preliminary data.</text>
</comment>
<dbReference type="InterPro" id="IPR036388">
    <property type="entry name" value="WH-like_DNA-bd_sf"/>
</dbReference>
<sequence length="373" mass="42333">MLIFEAIILPNRLIMYNWQRVSWPHFEFDTNRIEPQIFAFMQKSGELSGKLAALPVEDRTEMMIQLMVAEALKTSAIEGEHYSELDIMSSVRRNLGLASPHLPKNKDVIGLSEMLMDVRNSFAEPLTEERLKLWHTKLMGNTPQINAGEWRTDEAPMQIVSGSVARPTIHYEAPPSSRVPPEMAQFLQWFNESAWMAPPVKAAVAHLYFESIHPFEDGNGRIGRAIVEKALSQGLQCPLPFSISKAIEANKKAYYQALQQAEKGLNITDWIEWFVQTLLEAQTFADKLIQFTISKWHFFAVFEHQLNERQNKVINRMLAAGPDSFQGGMNVRKYVGITGTSRATASRDLQELVSMQVFTPVGAGRSARYELVF</sequence>
<dbReference type="InterPro" id="IPR040198">
    <property type="entry name" value="Fido_containing"/>
</dbReference>